<dbReference type="GO" id="GO:0005789">
    <property type="term" value="C:endoplasmic reticulum membrane"/>
    <property type="evidence" value="ECO:0007669"/>
    <property type="project" value="UniProtKB-SubCell"/>
</dbReference>
<keyword evidence="7" id="KW-0812">Transmembrane</keyword>
<dbReference type="GO" id="GO:1904423">
    <property type="term" value="C:dehydrodolichyl diphosphate synthase complex"/>
    <property type="evidence" value="ECO:0007669"/>
    <property type="project" value="InterPro"/>
</dbReference>
<evidence type="ECO:0000256" key="1">
    <source>
        <dbReference type="ARBA" id="ARBA00001946"/>
    </source>
</evidence>
<dbReference type="OrthoDB" id="19639at2759"/>
<evidence type="ECO:0000256" key="11">
    <source>
        <dbReference type="ARBA" id="ARBA00023136"/>
    </source>
</evidence>
<dbReference type="AlphaFoldDB" id="A0A6P4IHC4"/>
<evidence type="ECO:0000256" key="7">
    <source>
        <dbReference type="ARBA" id="ARBA00022692"/>
    </source>
</evidence>
<evidence type="ECO:0000256" key="4">
    <source>
        <dbReference type="ARBA" id="ARBA00005432"/>
    </source>
</evidence>
<dbReference type="InterPro" id="IPR038887">
    <property type="entry name" value="Nus1/NgBR"/>
</dbReference>
<reference evidence="15 16" key="1">
    <citation type="submission" date="2025-04" db="UniProtKB">
        <authorList>
            <consortium name="RefSeq"/>
        </authorList>
    </citation>
    <scope>IDENTIFICATION</scope>
    <source>
        <strain evidence="14">14028-0561.14</strain>
    </source>
</reference>
<evidence type="ECO:0000256" key="8">
    <source>
        <dbReference type="ARBA" id="ARBA00022824"/>
    </source>
</evidence>
<keyword evidence="6" id="KW-0808">Transferase</keyword>
<feature type="compositionally biased region" description="Polar residues" evidence="13">
    <location>
        <begin position="134"/>
        <end position="156"/>
    </location>
</feature>
<evidence type="ECO:0000256" key="5">
    <source>
        <dbReference type="ARBA" id="ARBA00012596"/>
    </source>
</evidence>
<evidence type="ECO:0000256" key="10">
    <source>
        <dbReference type="ARBA" id="ARBA00022989"/>
    </source>
</evidence>
<reference evidence="14" key="2">
    <citation type="submission" date="2025-05" db="UniProtKB">
        <authorList>
            <consortium name="RefSeq"/>
        </authorList>
    </citation>
    <scope>NUCLEOTIDE SEQUENCE [LARGE SCALE GENOMIC DNA]</scope>
    <source>
        <strain evidence="14">14028-0561.14</strain>
    </source>
</reference>
<evidence type="ECO:0000256" key="9">
    <source>
        <dbReference type="ARBA" id="ARBA00022842"/>
    </source>
</evidence>
<evidence type="ECO:0000313" key="16">
    <source>
        <dbReference type="RefSeq" id="XP_017021944.1"/>
    </source>
</evidence>
<dbReference type="Gene3D" id="3.40.1180.10">
    <property type="entry name" value="Decaprenyl diphosphate synthase-like"/>
    <property type="match status" value="1"/>
</dbReference>
<dbReference type="PANTHER" id="PTHR21528">
    <property type="entry name" value="DEHYDRODOLICHYL DIPHOSPHATE SYNTHASE COMPLEX SUBUNIT NUS1"/>
    <property type="match status" value="1"/>
</dbReference>
<dbReference type="Proteomes" id="UP001652661">
    <property type="component" value="Chromosome 2R"/>
</dbReference>
<protein>
    <recommendedName>
        <fullName evidence="5">ditrans,polycis-polyprenyl diphosphate synthase [(2E,6E)-farnesyldiphosphate specific]</fullName>
        <ecNumber evidence="5">2.5.1.87</ecNumber>
    </recommendedName>
</protein>
<feature type="region of interest" description="Disordered" evidence="13">
    <location>
        <begin position="129"/>
        <end position="156"/>
    </location>
</feature>
<keyword evidence="11" id="KW-0472">Membrane</keyword>
<proteinExistence type="inferred from homology"/>
<dbReference type="UniPathway" id="UPA00378"/>
<dbReference type="InterPro" id="IPR036424">
    <property type="entry name" value="UPP_synth-like_sf"/>
</dbReference>
<dbReference type="EC" id="2.5.1.87" evidence="5"/>
<comment type="similarity">
    <text evidence="4">Belongs to the UPP synthase family.</text>
</comment>
<evidence type="ECO:0000313" key="14">
    <source>
        <dbReference type="Proteomes" id="UP001652661"/>
    </source>
</evidence>
<evidence type="ECO:0000313" key="15">
    <source>
        <dbReference type="RefSeq" id="XP_017021943.1"/>
    </source>
</evidence>
<keyword evidence="9" id="KW-0460">Magnesium</keyword>
<name>A0A6P4IHC4_DROKI</name>
<evidence type="ECO:0000256" key="12">
    <source>
        <dbReference type="ARBA" id="ARBA00047353"/>
    </source>
</evidence>
<accession>A0A6P4IHC4</accession>
<comment type="catalytic activity">
    <reaction evidence="12">
        <text>n isopentenyl diphosphate + (2E,6E)-farnesyl diphosphate = a di-trans,poly-cis-polyprenyl diphosphate + n diphosphate</text>
        <dbReference type="Rhea" id="RHEA:53008"/>
        <dbReference type="Rhea" id="RHEA-COMP:19494"/>
        <dbReference type="ChEBI" id="CHEBI:33019"/>
        <dbReference type="ChEBI" id="CHEBI:128769"/>
        <dbReference type="ChEBI" id="CHEBI:136960"/>
        <dbReference type="ChEBI" id="CHEBI:175763"/>
        <dbReference type="EC" id="2.5.1.87"/>
    </reaction>
</comment>
<dbReference type="OMA" id="GYELIWR"/>
<evidence type="ECO:0000256" key="13">
    <source>
        <dbReference type="SAM" id="MobiDB-lite"/>
    </source>
</evidence>
<gene>
    <name evidence="15 16" type="primary">LOC108074421</name>
</gene>
<dbReference type="RefSeq" id="XP_017021943.1">
    <property type="nucleotide sequence ID" value="XM_017166454.1"/>
</dbReference>
<keyword evidence="14" id="KW-1185">Reference proteome</keyword>
<evidence type="ECO:0000256" key="6">
    <source>
        <dbReference type="ARBA" id="ARBA00022679"/>
    </source>
</evidence>
<comment type="subcellular location">
    <subcellularLocation>
        <location evidence="2">Endoplasmic reticulum membrane</location>
    </subcellularLocation>
</comment>
<dbReference type="RefSeq" id="XP_017021944.1">
    <property type="nucleotide sequence ID" value="XM_017166455.1"/>
</dbReference>
<dbReference type="GO" id="GO:0045547">
    <property type="term" value="F:ditrans,polycis-polyprenyl diphosphate synthase [(2E,6E)-farnesyl diphosphate specific] activity"/>
    <property type="evidence" value="ECO:0007669"/>
    <property type="project" value="UniProtKB-EC"/>
</dbReference>
<evidence type="ECO:0000256" key="3">
    <source>
        <dbReference type="ARBA" id="ARBA00004922"/>
    </source>
</evidence>
<dbReference type="SUPFAM" id="SSF64005">
    <property type="entry name" value="Undecaprenyl diphosphate synthase"/>
    <property type="match status" value="1"/>
</dbReference>
<keyword evidence="8" id="KW-0256">Endoplasmic reticulum</keyword>
<keyword evidence="10" id="KW-1133">Transmembrane helix</keyword>
<sequence>MITVFCLLLGKLLFLLVVGYELLQRFRDRLNALARRSYDLWRGDAARELHERRVLADCRSQLTKTPQHLVLVISPSDGYVDALLLKRIFGFALDVGVKHVSVYDKRMKDRGFVELADLCRSANEGSGRCFKWPPSQSKPESESRNGQNTNGYANGTSGSHFPQQLQLYQIDESDGHALIAEVCRELYEERETPKVQNLLSQKREALTEQISGMLAKRLGFEAPEPDLGIVFARQTCTFGLLPWHVRFTEFHTHPSGRYFDVETFASILCKYSRCEQRWGK</sequence>
<comment type="pathway">
    <text evidence="3">Protein modification; protein glycosylation.</text>
</comment>
<dbReference type="PANTHER" id="PTHR21528:SF0">
    <property type="entry name" value="DEHYDRODOLICHYL DIPHOSPHATE SYNTHASE COMPLEX SUBUNIT NUS1"/>
    <property type="match status" value="1"/>
</dbReference>
<evidence type="ECO:0000256" key="2">
    <source>
        <dbReference type="ARBA" id="ARBA00004586"/>
    </source>
</evidence>
<organism evidence="14 15">
    <name type="scientific">Drosophila kikkawai</name>
    <name type="common">Fruit fly</name>
    <dbReference type="NCBI Taxonomy" id="30033"/>
    <lineage>
        <taxon>Eukaryota</taxon>
        <taxon>Metazoa</taxon>
        <taxon>Ecdysozoa</taxon>
        <taxon>Arthropoda</taxon>
        <taxon>Hexapoda</taxon>
        <taxon>Insecta</taxon>
        <taxon>Pterygota</taxon>
        <taxon>Neoptera</taxon>
        <taxon>Endopterygota</taxon>
        <taxon>Diptera</taxon>
        <taxon>Brachycera</taxon>
        <taxon>Muscomorpha</taxon>
        <taxon>Ephydroidea</taxon>
        <taxon>Drosophilidae</taxon>
        <taxon>Drosophila</taxon>
        <taxon>Sophophora</taxon>
    </lineage>
</organism>
<comment type="cofactor">
    <cofactor evidence="1">
        <name>Mg(2+)</name>
        <dbReference type="ChEBI" id="CHEBI:18420"/>
    </cofactor>
</comment>